<evidence type="ECO:0000313" key="2">
    <source>
        <dbReference type="Proteomes" id="UP000955338"/>
    </source>
</evidence>
<name>A0A8D4IZS2_9PAST</name>
<accession>A0A8D4IZS2</accession>
<sequence>MNIADLIRRIESMIKLGLIHSVDYSNALVRVETGKIITDWLPFTTFRTGTTKTWSPPTVGEPCLLLSPSGDVTTAIAITGLYLTHSAPSQNPDEHVIEFADKARITYNQKSHALSVTGISTAEITASEYVKAITPLFECTQDCKIGGNLKVLGNSHLMGSVSTDSGMSAKGGINAEGTINSTSDVTCNGISLIGHTHNGVERGSSNTGQPQ</sequence>
<dbReference type="Gene3D" id="2.40.50.230">
    <property type="entry name" value="Gp5 N-terminal domain"/>
    <property type="match status" value="1"/>
</dbReference>
<dbReference type="NCBIfam" id="TIGR01644">
    <property type="entry name" value="phage_P2_V"/>
    <property type="match status" value="1"/>
</dbReference>
<dbReference type="InterPro" id="IPR044033">
    <property type="entry name" value="GpV-like_apex"/>
</dbReference>
<gene>
    <name evidence="1" type="ORF">CEP48_05165</name>
</gene>
<dbReference type="EMBL" id="CP022011">
    <property type="protein sequence ID" value="QDJ14853.1"/>
    <property type="molecule type" value="Genomic_DNA"/>
</dbReference>
<proteinExistence type="predicted"/>
<dbReference type="AlphaFoldDB" id="A0A8D4IZS2"/>
<evidence type="ECO:0000313" key="1">
    <source>
        <dbReference type="EMBL" id="QDJ14853.1"/>
    </source>
</evidence>
<dbReference type="Pfam" id="PF04717">
    <property type="entry name" value="Phage_base_V"/>
    <property type="match status" value="1"/>
</dbReference>
<dbReference type="Pfam" id="PF18946">
    <property type="entry name" value="Apex"/>
    <property type="match status" value="1"/>
</dbReference>
<dbReference type="InterPro" id="IPR013046">
    <property type="entry name" value="GpV/Gp45"/>
</dbReference>
<reference evidence="1" key="1">
    <citation type="submission" date="2017-06" db="EMBL/GenBank/DDBJ databases">
        <title>Genome sequencing of pathogenic and non-pathogenic strains within Bisgaard taxon 40.</title>
        <authorList>
            <person name="Ladner J.T."/>
            <person name="Lovett S.P."/>
            <person name="Koroleva G."/>
            <person name="Lorch J.M."/>
        </authorList>
    </citation>
    <scope>NUCLEOTIDE SEQUENCE</scope>
    <source>
        <strain evidence="1">27576-1-I1</strain>
    </source>
</reference>
<protein>
    <submittedName>
        <fullName evidence="1">Baseplate assembly protein</fullName>
    </submittedName>
</protein>
<dbReference type="Proteomes" id="UP000955338">
    <property type="component" value="Chromosome"/>
</dbReference>
<dbReference type="InterPro" id="IPR037026">
    <property type="entry name" value="Vgr_OB-fold_dom_sf"/>
</dbReference>
<dbReference type="RefSeq" id="WP_261920623.1">
    <property type="nucleotide sequence ID" value="NZ_CP022011.1"/>
</dbReference>
<keyword evidence="2" id="KW-1185">Reference proteome</keyword>
<dbReference type="Gene3D" id="6.20.150.10">
    <property type="match status" value="1"/>
</dbReference>
<organism evidence="1 2">
    <name type="scientific">Mergibacter septicus</name>
    <dbReference type="NCBI Taxonomy" id="221402"/>
    <lineage>
        <taxon>Bacteria</taxon>
        <taxon>Pseudomonadati</taxon>
        <taxon>Pseudomonadota</taxon>
        <taxon>Gammaproteobacteria</taxon>
        <taxon>Pasteurellales</taxon>
        <taxon>Pasteurellaceae</taxon>
        <taxon>Mergibacter</taxon>
    </lineage>
</organism>
<dbReference type="InterPro" id="IPR006531">
    <property type="entry name" value="Gp5/Vgr_OB"/>
</dbReference>